<dbReference type="EMBL" id="BOOB01000015">
    <property type="protein sequence ID" value="GIH32088.1"/>
    <property type="molecule type" value="Genomic_DNA"/>
</dbReference>
<dbReference type="InterPro" id="IPR023346">
    <property type="entry name" value="Lysozyme-like_dom_sf"/>
</dbReference>
<sequence length="400" mass="41496">MRGLTVLSRSSYATGRIRPIVTGLAVVIVSVLAVGVAALVTWPDADALAAGGRPRPDKALPAARATTAALLPDQTLPSSAPVAGGPGVQVTPPQLLAISPATVPAETLRRIAKLPHVQKVAVTDGGAVHVSGTALRLLAVDPAQFRSWTPKRVAEHPEVWSGLARGELVADSGTIKRLGMQLGVDYQIDGGPRLRVAASASLGLPDIDGLVSRDVGQRLGFPGGVVVLVHGDPGKVDRDAVARLLGKGAQVVRIGPDSDRPKAAKPQGQALVGRPASYLDLYQRSATVCPGLSWTVLAAIGQVESSHGRNNGPSSAGALGPMQFMPATWKSYGVDGDGDGKADIWSPFDAVPSAATYLCANGAGQGGEKLRKSVWFYNHSWDYVNKVLSLADAYARTYAS</sequence>
<evidence type="ECO:0000313" key="3">
    <source>
        <dbReference type="EMBL" id="GIH32088.1"/>
    </source>
</evidence>
<comment type="caution">
    <text evidence="3">The sequence shown here is derived from an EMBL/GenBank/DDBJ whole genome shotgun (WGS) entry which is preliminary data.</text>
</comment>
<dbReference type="PANTHER" id="PTHR30163:SF8">
    <property type="entry name" value="LYTIC MUREIN TRANSGLYCOSYLASE"/>
    <property type="match status" value="1"/>
</dbReference>
<feature type="domain" description="Transglycosylase SLT" evidence="2">
    <location>
        <begin position="314"/>
        <end position="363"/>
    </location>
</feature>
<dbReference type="InterPro" id="IPR031304">
    <property type="entry name" value="SLT_2"/>
</dbReference>
<keyword evidence="4" id="KW-1185">Reference proteome</keyword>
<dbReference type="SUPFAM" id="SSF53955">
    <property type="entry name" value="Lysozyme-like"/>
    <property type="match status" value="1"/>
</dbReference>
<evidence type="ECO:0000259" key="2">
    <source>
        <dbReference type="Pfam" id="PF13406"/>
    </source>
</evidence>
<dbReference type="PANTHER" id="PTHR30163">
    <property type="entry name" value="MEMBRANE-BOUND LYTIC MUREIN TRANSGLYCOSYLASE B"/>
    <property type="match status" value="1"/>
</dbReference>
<dbReference type="Gene3D" id="1.10.530.10">
    <property type="match status" value="1"/>
</dbReference>
<keyword evidence="1" id="KW-0472">Membrane</keyword>
<protein>
    <recommendedName>
        <fullName evidence="2">Transglycosylase SLT domain-containing protein</fullName>
    </recommendedName>
</protein>
<gene>
    <name evidence="3" type="ORF">Mam01_22520</name>
</gene>
<dbReference type="CDD" id="cd13399">
    <property type="entry name" value="Slt35-like"/>
    <property type="match status" value="1"/>
</dbReference>
<keyword evidence="1" id="KW-0812">Transmembrane</keyword>
<dbReference type="Pfam" id="PF13406">
    <property type="entry name" value="SLT_2"/>
    <property type="match status" value="1"/>
</dbReference>
<organism evidence="3 4">
    <name type="scientific">Microbispora amethystogenes</name>
    <dbReference type="NCBI Taxonomy" id="1427754"/>
    <lineage>
        <taxon>Bacteria</taxon>
        <taxon>Bacillati</taxon>
        <taxon>Actinomycetota</taxon>
        <taxon>Actinomycetes</taxon>
        <taxon>Streptosporangiales</taxon>
        <taxon>Streptosporangiaceae</taxon>
        <taxon>Microbispora</taxon>
    </lineage>
</organism>
<name>A0ABQ4FBG0_9ACTN</name>
<accession>A0ABQ4FBG0</accession>
<keyword evidence="1" id="KW-1133">Transmembrane helix</keyword>
<dbReference type="InterPro" id="IPR043426">
    <property type="entry name" value="MltB-like"/>
</dbReference>
<reference evidence="3 4" key="1">
    <citation type="submission" date="2021-01" db="EMBL/GenBank/DDBJ databases">
        <title>Whole genome shotgun sequence of Microbispora amethystogenes NBRC 101907.</title>
        <authorList>
            <person name="Komaki H."/>
            <person name="Tamura T."/>
        </authorList>
    </citation>
    <scope>NUCLEOTIDE SEQUENCE [LARGE SCALE GENOMIC DNA]</scope>
    <source>
        <strain evidence="3 4">NBRC 101907</strain>
    </source>
</reference>
<evidence type="ECO:0000256" key="1">
    <source>
        <dbReference type="SAM" id="Phobius"/>
    </source>
</evidence>
<dbReference type="Proteomes" id="UP000651728">
    <property type="component" value="Unassembled WGS sequence"/>
</dbReference>
<evidence type="ECO:0000313" key="4">
    <source>
        <dbReference type="Proteomes" id="UP000651728"/>
    </source>
</evidence>
<feature type="transmembrane region" description="Helical" evidence="1">
    <location>
        <begin position="20"/>
        <end position="42"/>
    </location>
</feature>
<proteinExistence type="predicted"/>